<dbReference type="CDD" id="cd00712">
    <property type="entry name" value="AsnB"/>
    <property type="match status" value="1"/>
</dbReference>
<keyword evidence="16" id="KW-1185">Reference proteome</keyword>
<evidence type="ECO:0000256" key="8">
    <source>
        <dbReference type="ARBA" id="ARBA00029440"/>
    </source>
</evidence>
<feature type="binding site" evidence="12">
    <location>
        <position position="281"/>
    </location>
    <ligand>
        <name>ATP</name>
        <dbReference type="ChEBI" id="CHEBI:30616"/>
    </ligand>
</feature>
<dbReference type="GO" id="GO:0006529">
    <property type="term" value="P:asparagine biosynthetic process"/>
    <property type="evidence" value="ECO:0007669"/>
    <property type="project" value="UniProtKB-KW"/>
</dbReference>
<evidence type="ECO:0000256" key="5">
    <source>
        <dbReference type="ARBA" id="ARBA00022840"/>
    </source>
</evidence>
<evidence type="ECO:0000256" key="6">
    <source>
        <dbReference type="ARBA" id="ARBA00022888"/>
    </source>
</evidence>
<accession>A0A1R2B3U9</accession>
<dbReference type="CDD" id="cd01991">
    <property type="entry name" value="Asn_synthase_B_C"/>
    <property type="match status" value="1"/>
</dbReference>
<dbReference type="InterPro" id="IPR017932">
    <property type="entry name" value="GATase_2_dom"/>
</dbReference>
<dbReference type="NCBIfam" id="TIGR01536">
    <property type="entry name" value="asn_synth_AEB"/>
    <property type="match status" value="1"/>
</dbReference>
<dbReference type="PANTHER" id="PTHR11772">
    <property type="entry name" value="ASPARAGINE SYNTHETASE"/>
    <property type="match status" value="1"/>
</dbReference>
<evidence type="ECO:0000313" key="15">
    <source>
        <dbReference type="EMBL" id="OMJ71345.1"/>
    </source>
</evidence>
<dbReference type="InterPro" id="IPR001962">
    <property type="entry name" value="Asn_synthase"/>
</dbReference>
<dbReference type="GO" id="GO:0005524">
    <property type="term" value="F:ATP binding"/>
    <property type="evidence" value="ECO:0007669"/>
    <property type="project" value="UniProtKB-KW"/>
</dbReference>
<keyword evidence="2" id="KW-0436">Ligase</keyword>
<feature type="binding site" evidence="12">
    <location>
        <position position="317"/>
    </location>
    <ligand>
        <name>ATP</name>
        <dbReference type="ChEBI" id="CHEBI:30616"/>
    </ligand>
</feature>
<sequence>MCGIFAYAMFRGGVGVCKACGCTCAVKGTSKKIEFRRAELLEYGRKLRHRGPDWSGTFSDTNTSISILMVHERLSIIDPFGGSQPLVHILPSGHKLVLCVNGEIFNHQQIRAETQDYPYQTNSDCEVILALYSKNRDNLQTVLEALDGQFSFVLYDGERNKIVAARDPIGITSLYYGRNITDGSIVIASEMKSIPPEFDMIEQFPPGCYIEVENDVSEMKTSDYYSKSRKGAWRGRYLAGDDGMIDYVKSQDNETVYGKLRDILTAAVKKRLMTDVPFGMLLSGGLDSSLVCSIAMKLLNEHKVKVPWQDTIHTFAIGLEGSPDLEKAQEVANFLGTYHYSFKFTLQEGLDAIRDVVYHLETYDTTTIRASTPMYLLARRIKSTGVKMVLSGEGSDEILGGYLYFLSSPNDFEFNKECHRRTSNLHKFDCLRADKSTMSWGVEGRFPFLDDDFIDYAIDLDPSIKKFNNAEKFVLRKAFDVTDENGQPMYLPSNILWRQKEQFSDGVGYGWINTLIANANKKYSDDEFTALQKKYVVNPPSSKEALMYREIFESIYPKRENTVDYWVPRTDWANVGADPSGRAQKVHAQAYSVEAHKSDN</sequence>
<dbReference type="AlphaFoldDB" id="A0A1R2B3U9"/>
<protein>
    <recommendedName>
        <fullName evidence="1">asparagine synthase (glutamine-hydrolyzing)</fullName>
        <ecNumber evidence="1">6.3.5.4</ecNumber>
    </recommendedName>
</protein>
<dbReference type="Gene3D" id="3.40.50.620">
    <property type="entry name" value="HUPs"/>
    <property type="match status" value="1"/>
</dbReference>
<dbReference type="GO" id="GO:0005829">
    <property type="term" value="C:cytosol"/>
    <property type="evidence" value="ECO:0007669"/>
    <property type="project" value="TreeGrafter"/>
</dbReference>
<evidence type="ECO:0000256" key="2">
    <source>
        <dbReference type="ARBA" id="ARBA00022598"/>
    </source>
</evidence>
<comment type="catalytic activity">
    <reaction evidence="9">
        <text>L-aspartate + L-glutamine + ATP + H2O = L-asparagine + L-glutamate + AMP + diphosphate + H(+)</text>
        <dbReference type="Rhea" id="RHEA:12228"/>
        <dbReference type="ChEBI" id="CHEBI:15377"/>
        <dbReference type="ChEBI" id="CHEBI:15378"/>
        <dbReference type="ChEBI" id="CHEBI:29985"/>
        <dbReference type="ChEBI" id="CHEBI:29991"/>
        <dbReference type="ChEBI" id="CHEBI:30616"/>
        <dbReference type="ChEBI" id="CHEBI:33019"/>
        <dbReference type="ChEBI" id="CHEBI:58048"/>
        <dbReference type="ChEBI" id="CHEBI:58359"/>
        <dbReference type="ChEBI" id="CHEBI:456215"/>
        <dbReference type="EC" id="6.3.5.4"/>
    </reaction>
</comment>
<proteinExistence type="predicted"/>
<dbReference type="NCBIfam" id="NF006949">
    <property type="entry name" value="PRK09431.1"/>
    <property type="match status" value="1"/>
</dbReference>
<dbReference type="Pfam" id="PF00733">
    <property type="entry name" value="Asn_synthase"/>
    <property type="match status" value="2"/>
</dbReference>
<comment type="pathway">
    <text evidence="8">Amino-acid biosynthesis.</text>
</comment>
<dbReference type="PANTHER" id="PTHR11772:SF2">
    <property type="entry name" value="ASPARAGINE SYNTHETASE [GLUTAMINE-HYDROLYZING]"/>
    <property type="match status" value="1"/>
</dbReference>
<evidence type="ECO:0000256" key="3">
    <source>
        <dbReference type="ARBA" id="ARBA00022605"/>
    </source>
</evidence>
<feature type="binding site" evidence="12">
    <location>
        <position position="124"/>
    </location>
    <ligand>
        <name>L-glutamine</name>
        <dbReference type="ChEBI" id="CHEBI:58359"/>
    </ligand>
</feature>
<dbReference type="InterPro" id="IPR033738">
    <property type="entry name" value="AsnB_N"/>
</dbReference>
<dbReference type="Gene3D" id="3.60.20.10">
    <property type="entry name" value="Glutamine Phosphoribosylpyrophosphate, subunit 1, domain 1"/>
    <property type="match status" value="1"/>
</dbReference>
<keyword evidence="4 10" id="KW-0547">Nucleotide-binding</keyword>
<evidence type="ECO:0000256" key="11">
    <source>
        <dbReference type="PIRSR" id="PIRSR001589-1"/>
    </source>
</evidence>
<keyword evidence="5 10" id="KW-0067">ATP-binding</keyword>
<dbReference type="InterPro" id="IPR029055">
    <property type="entry name" value="Ntn_hydrolases_N"/>
</dbReference>
<evidence type="ECO:0000313" key="16">
    <source>
        <dbReference type="Proteomes" id="UP000187209"/>
    </source>
</evidence>
<keyword evidence="7 11" id="KW-0315">Glutamine amidotransferase</keyword>
<evidence type="ECO:0000256" key="13">
    <source>
        <dbReference type="PIRSR" id="PIRSR001589-3"/>
    </source>
</evidence>
<dbReference type="SUPFAM" id="SSF56235">
    <property type="entry name" value="N-terminal nucleophile aminohydrolases (Ntn hydrolases)"/>
    <property type="match status" value="1"/>
</dbReference>
<dbReference type="SUPFAM" id="SSF52402">
    <property type="entry name" value="Adenine nucleotide alpha hydrolases-like"/>
    <property type="match status" value="1"/>
</dbReference>
<dbReference type="GO" id="GO:0004066">
    <property type="term" value="F:asparagine synthase (glutamine-hydrolyzing) activity"/>
    <property type="evidence" value="ECO:0007669"/>
    <property type="project" value="UniProtKB-EC"/>
</dbReference>
<dbReference type="Proteomes" id="UP000187209">
    <property type="component" value="Unassembled WGS sequence"/>
</dbReference>
<dbReference type="PROSITE" id="PS51278">
    <property type="entry name" value="GATASE_TYPE_2"/>
    <property type="match status" value="1"/>
</dbReference>
<evidence type="ECO:0000259" key="14">
    <source>
        <dbReference type="PROSITE" id="PS51278"/>
    </source>
</evidence>
<reference evidence="15 16" key="1">
    <citation type="submission" date="2016-11" db="EMBL/GenBank/DDBJ databases">
        <title>The macronuclear genome of Stentor coeruleus: a giant cell with tiny introns.</title>
        <authorList>
            <person name="Slabodnick M."/>
            <person name="Ruby J.G."/>
            <person name="Reiff S.B."/>
            <person name="Swart E.C."/>
            <person name="Gosai S."/>
            <person name="Prabakaran S."/>
            <person name="Witkowska E."/>
            <person name="Larue G.E."/>
            <person name="Fisher S."/>
            <person name="Freeman R.M."/>
            <person name="Gunawardena J."/>
            <person name="Chu W."/>
            <person name="Stover N.A."/>
            <person name="Gregory B.D."/>
            <person name="Nowacki M."/>
            <person name="Derisi J."/>
            <person name="Roy S.W."/>
            <person name="Marshall W.F."/>
            <person name="Sood P."/>
        </authorList>
    </citation>
    <scope>NUCLEOTIDE SEQUENCE [LARGE SCALE GENOMIC DNA]</scope>
    <source>
        <strain evidence="15">WM001</strain>
    </source>
</reference>
<keyword evidence="3 11" id="KW-0028">Amino-acid biosynthesis</keyword>
<dbReference type="PIRSF" id="PIRSF001589">
    <property type="entry name" value="Asn_synthetase_glu-h"/>
    <property type="match status" value="1"/>
</dbReference>
<feature type="domain" description="Glutamine amidotransferase type-2" evidence="14">
    <location>
        <begin position="2"/>
        <end position="215"/>
    </location>
</feature>
<organism evidence="15 16">
    <name type="scientific">Stentor coeruleus</name>
    <dbReference type="NCBI Taxonomy" id="5963"/>
    <lineage>
        <taxon>Eukaryota</taxon>
        <taxon>Sar</taxon>
        <taxon>Alveolata</taxon>
        <taxon>Ciliophora</taxon>
        <taxon>Postciliodesmatophora</taxon>
        <taxon>Heterotrichea</taxon>
        <taxon>Heterotrichida</taxon>
        <taxon>Stentoridae</taxon>
        <taxon>Stentor</taxon>
    </lineage>
</organism>
<dbReference type="InterPro" id="IPR006426">
    <property type="entry name" value="Asn_synth_AEB"/>
</dbReference>
<feature type="active site" description="For GATase activity" evidence="11">
    <location>
        <position position="20"/>
    </location>
</feature>
<dbReference type="EC" id="6.3.5.4" evidence="1"/>
<dbReference type="InterPro" id="IPR014729">
    <property type="entry name" value="Rossmann-like_a/b/a_fold"/>
</dbReference>
<comment type="caution">
    <text evidence="15">The sequence shown here is derived from an EMBL/GenBank/DDBJ whole genome shotgun (WGS) entry which is preliminary data.</text>
</comment>
<evidence type="ECO:0000256" key="1">
    <source>
        <dbReference type="ARBA" id="ARBA00012737"/>
    </source>
</evidence>
<dbReference type="Pfam" id="PF13537">
    <property type="entry name" value="GATase_7"/>
    <property type="match status" value="1"/>
</dbReference>
<evidence type="ECO:0000256" key="9">
    <source>
        <dbReference type="ARBA" id="ARBA00048741"/>
    </source>
</evidence>
<evidence type="ECO:0000256" key="4">
    <source>
        <dbReference type="ARBA" id="ARBA00022741"/>
    </source>
</evidence>
<evidence type="ECO:0000256" key="10">
    <source>
        <dbReference type="PIRNR" id="PIRNR001589"/>
    </source>
</evidence>
<evidence type="ECO:0000256" key="12">
    <source>
        <dbReference type="PIRSR" id="PIRSR001589-2"/>
    </source>
</evidence>
<feature type="binding site" evidence="12">
    <location>
        <begin position="391"/>
        <end position="392"/>
    </location>
    <ligand>
        <name>ATP</name>
        <dbReference type="ChEBI" id="CHEBI:30616"/>
    </ligand>
</feature>
<dbReference type="OrthoDB" id="409189at2759"/>
<name>A0A1R2B3U9_9CILI</name>
<dbReference type="EMBL" id="MPUH01000999">
    <property type="protein sequence ID" value="OMJ71345.1"/>
    <property type="molecule type" value="Genomic_DNA"/>
</dbReference>
<dbReference type="InterPro" id="IPR050795">
    <property type="entry name" value="Asn_Synthetase"/>
</dbReference>
<gene>
    <name evidence="15" type="ORF">SteCoe_30474</name>
</gene>
<keyword evidence="6 11" id="KW-0061">Asparagine biosynthesis</keyword>
<evidence type="ECO:0000256" key="7">
    <source>
        <dbReference type="ARBA" id="ARBA00022962"/>
    </source>
</evidence>
<feature type="site" description="Important for beta-aspartyl-AMP intermediate formation" evidence="13">
    <location>
        <position position="393"/>
    </location>
</feature>